<name>A0A5S4T5C0_STRPY</name>
<proteinExistence type="predicted"/>
<dbReference type="Pfam" id="PF11311">
    <property type="entry name" value="DUF3114"/>
    <property type="match status" value="1"/>
</dbReference>
<feature type="non-terminal residue" evidence="1">
    <location>
        <position position="142"/>
    </location>
</feature>
<sequence length="142" mass="16321">MTQAILDRYQALKEYQRAGLSNQSFRALAEEAVIDSRLGSPSFWMIWPIEKKAKTIKALLTFLLDLVEMPVELSGQLEDTKALLANFSPDLSPDHPFWKEMASLVDQAFPARTLGEVGDLERRLHQFRYVISSQQAQYIRNY</sequence>
<evidence type="ECO:0000313" key="2">
    <source>
        <dbReference type="Proteomes" id="UP000325300"/>
    </source>
</evidence>
<evidence type="ECO:0000313" key="1">
    <source>
        <dbReference type="EMBL" id="TYK88181.1"/>
    </source>
</evidence>
<dbReference type="Proteomes" id="UP000325300">
    <property type="component" value="Unassembled WGS sequence"/>
</dbReference>
<dbReference type="AlphaFoldDB" id="A0A5S4T5C0"/>
<organism evidence="1 2">
    <name type="scientific">Streptococcus pyogenes</name>
    <dbReference type="NCBI Taxonomy" id="1314"/>
    <lineage>
        <taxon>Bacteria</taxon>
        <taxon>Bacillati</taxon>
        <taxon>Bacillota</taxon>
        <taxon>Bacilli</taxon>
        <taxon>Lactobacillales</taxon>
        <taxon>Streptococcaceae</taxon>
        <taxon>Streptococcus</taxon>
    </lineage>
</organism>
<gene>
    <name evidence="1" type="ORF">E0F67_11720</name>
</gene>
<dbReference type="InterPro" id="IPR021462">
    <property type="entry name" value="DUF3114"/>
</dbReference>
<accession>A0A5S4T5C0</accession>
<reference evidence="1 2" key="1">
    <citation type="submission" date="2019-02" db="EMBL/GenBank/DDBJ databases">
        <title>Novel genomic isolates of S. pyogenes and S. dysgalactiae subsp. equisimilis associated to necrotising fasciitis (NSTI).</title>
        <authorList>
            <person name="Barrantes I."/>
        </authorList>
    </citation>
    <scope>NUCLEOTIDE SEQUENCE [LARGE SCALE GENOMIC DNA]</scope>
    <source>
        <strain evidence="1 2">SPY5003</strain>
    </source>
</reference>
<comment type="caution">
    <text evidence="1">The sequence shown here is derived from an EMBL/GenBank/DDBJ whole genome shotgun (WGS) entry which is preliminary data.</text>
</comment>
<dbReference type="RefSeq" id="WP_148845685.1">
    <property type="nucleotide sequence ID" value="NZ_SJLI01000481.1"/>
</dbReference>
<protein>
    <submittedName>
        <fullName evidence="1">DUF3114 domain-containing protein</fullName>
    </submittedName>
</protein>
<dbReference type="EMBL" id="SJLI01000481">
    <property type="protein sequence ID" value="TYK88181.1"/>
    <property type="molecule type" value="Genomic_DNA"/>
</dbReference>